<protein>
    <submittedName>
        <fullName evidence="2">Helix-turn-helix transcriptional regulator</fullName>
    </submittedName>
</protein>
<accession>A0ABN3IMG1</accession>
<dbReference type="SMART" id="SM00530">
    <property type="entry name" value="HTH_XRE"/>
    <property type="match status" value="1"/>
</dbReference>
<dbReference type="Proteomes" id="UP001500058">
    <property type="component" value="Unassembled WGS sequence"/>
</dbReference>
<dbReference type="Gene3D" id="1.10.260.40">
    <property type="entry name" value="lambda repressor-like DNA-binding domains"/>
    <property type="match status" value="1"/>
</dbReference>
<dbReference type="InterPro" id="IPR043917">
    <property type="entry name" value="DUF5753"/>
</dbReference>
<dbReference type="PROSITE" id="PS50943">
    <property type="entry name" value="HTH_CROC1"/>
    <property type="match status" value="1"/>
</dbReference>
<dbReference type="CDD" id="cd00093">
    <property type="entry name" value="HTH_XRE"/>
    <property type="match status" value="1"/>
</dbReference>
<evidence type="ECO:0000313" key="3">
    <source>
        <dbReference type="Proteomes" id="UP001500058"/>
    </source>
</evidence>
<dbReference type="InterPro" id="IPR010982">
    <property type="entry name" value="Lambda_DNA-bd_dom_sf"/>
</dbReference>
<organism evidence="2 3">
    <name type="scientific">Streptomyces glaucosporus</name>
    <dbReference type="NCBI Taxonomy" id="284044"/>
    <lineage>
        <taxon>Bacteria</taxon>
        <taxon>Bacillati</taxon>
        <taxon>Actinomycetota</taxon>
        <taxon>Actinomycetes</taxon>
        <taxon>Kitasatosporales</taxon>
        <taxon>Streptomycetaceae</taxon>
        <taxon>Streptomyces</taxon>
    </lineage>
</organism>
<dbReference type="EMBL" id="BAAATJ010000019">
    <property type="protein sequence ID" value="GAA2407551.1"/>
    <property type="molecule type" value="Genomic_DNA"/>
</dbReference>
<dbReference type="InterPro" id="IPR001387">
    <property type="entry name" value="Cro/C1-type_HTH"/>
</dbReference>
<dbReference type="RefSeq" id="WP_344632408.1">
    <property type="nucleotide sequence ID" value="NZ_BAAATJ010000019.1"/>
</dbReference>
<sequence length="280" mass="31860">MATGPTTRRRQLGAGLRRLRRQKGLSLEEAGELVGLSKATVSRYETKEGSVKWAFVDALCRAYGASDEERAHLVDLAKNAKVEGWWQSYLEAIPSRMNLFLTLENESVREDHYSAVYVPGLLQTRRYAEALHRTDLASLAEEHLQANLDVRMKRQEILTRPDPLELRVVLDEAVVRRTGPPDVHREQLEHLIECAHQPNIDLRVLPFDRGFRSSALSTFLILVGTDPSLDVVYQESLTVSLYLEKDAEVEEYRKAFADLRQQALEPDASIALLDKLRKEL</sequence>
<gene>
    <name evidence="2" type="ORF">GCM10010420_39580</name>
</gene>
<proteinExistence type="predicted"/>
<dbReference type="SUPFAM" id="SSF47413">
    <property type="entry name" value="lambda repressor-like DNA-binding domains"/>
    <property type="match status" value="1"/>
</dbReference>
<evidence type="ECO:0000313" key="2">
    <source>
        <dbReference type="EMBL" id="GAA2407551.1"/>
    </source>
</evidence>
<name>A0ABN3IMG1_9ACTN</name>
<reference evidence="2 3" key="1">
    <citation type="journal article" date="2019" name="Int. J. Syst. Evol. Microbiol.">
        <title>The Global Catalogue of Microorganisms (GCM) 10K type strain sequencing project: providing services to taxonomists for standard genome sequencing and annotation.</title>
        <authorList>
            <consortium name="The Broad Institute Genomics Platform"/>
            <consortium name="The Broad Institute Genome Sequencing Center for Infectious Disease"/>
            <person name="Wu L."/>
            <person name="Ma J."/>
        </authorList>
    </citation>
    <scope>NUCLEOTIDE SEQUENCE [LARGE SCALE GENOMIC DNA]</scope>
    <source>
        <strain evidence="2 3">JCM 6921</strain>
    </source>
</reference>
<keyword evidence="3" id="KW-1185">Reference proteome</keyword>
<dbReference type="Pfam" id="PF19054">
    <property type="entry name" value="DUF5753"/>
    <property type="match status" value="1"/>
</dbReference>
<evidence type="ECO:0000259" key="1">
    <source>
        <dbReference type="PROSITE" id="PS50943"/>
    </source>
</evidence>
<dbReference type="Pfam" id="PF13560">
    <property type="entry name" value="HTH_31"/>
    <property type="match status" value="1"/>
</dbReference>
<comment type="caution">
    <text evidence="2">The sequence shown here is derived from an EMBL/GenBank/DDBJ whole genome shotgun (WGS) entry which is preliminary data.</text>
</comment>
<feature type="domain" description="HTH cro/C1-type" evidence="1">
    <location>
        <begin position="16"/>
        <end position="70"/>
    </location>
</feature>